<organism evidence="2 3">
    <name type="scientific">Planktotalea frisia</name>
    <dbReference type="NCBI Taxonomy" id="696762"/>
    <lineage>
        <taxon>Bacteria</taxon>
        <taxon>Pseudomonadati</taxon>
        <taxon>Pseudomonadota</taxon>
        <taxon>Alphaproteobacteria</taxon>
        <taxon>Rhodobacterales</taxon>
        <taxon>Paracoccaceae</taxon>
        <taxon>Planktotalea</taxon>
    </lineage>
</organism>
<keyword evidence="3" id="KW-1185">Reference proteome</keyword>
<comment type="caution">
    <text evidence="2">The sequence shown here is derived from an EMBL/GenBank/DDBJ whole genome shotgun (WGS) entry which is preliminary data.</text>
</comment>
<evidence type="ECO:0000256" key="1">
    <source>
        <dbReference type="SAM" id="SignalP"/>
    </source>
</evidence>
<proteinExistence type="predicted"/>
<sequence>MLRALVFCALALGGSASHAAPLSADAFEAYTTGKTLYFSEDGEIYGAERYMPGRRVEWSFLDGQCKSGEWYADGPAICFVYEDRPDPQCWEFERTATGLRATFMGDAQSTELYEAEQVGEPLYCVGPKVGV</sequence>
<dbReference type="AlphaFoldDB" id="A0A1L9NYG5"/>
<keyword evidence="1" id="KW-0732">Signal</keyword>
<dbReference type="RefSeq" id="WP_072629971.1">
    <property type="nucleotide sequence ID" value="NZ_JABBAN010000175.1"/>
</dbReference>
<feature type="signal peptide" evidence="1">
    <location>
        <begin position="1"/>
        <end position="19"/>
    </location>
</feature>
<protein>
    <recommendedName>
        <fullName evidence="4">MORN repeat variant</fullName>
    </recommendedName>
</protein>
<dbReference type="STRING" id="696762.PFRI_13770"/>
<gene>
    <name evidence="2" type="ORF">PFRI_13770</name>
</gene>
<accession>A0A1L9NYG5</accession>
<feature type="chain" id="PRO_5013381429" description="MORN repeat variant" evidence="1">
    <location>
        <begin position="20"/>
        <end position="131"/>
    </location>
</feature>
<name>A0A1L9NYG5_9RHOB</name>
<reference evidence="2 3" key="1">
    <citation type="submission" date="2016-10" db="EMBL/GenBank/DDBJ databases">
        <title>Genome sequence of Planktotalea frisia SH6-1.</title>
        <authorList>
            <person name="Poehlein A."/>
            <person name="Bakenhus I."/>
            <person name="Voget S."/>
            <person name="Brinkhoff T."/>
            <person name="Simon M."/>
        </authorList>
    </citation>
    <scope>NUCLEOTIDE SEQUENCE [LARGE SCALE GENOMIC DNA]</scope>
    <source>
        <strain evidence="2 3">SH6-1</strain>
    </source>
</reference>
<evidence type="ECO:0000313" key="3">
    <source>
        <dbReference type="Proteomes" id="UP000184514"/>
    </source>
</evidence>
<dbReference type="OrthoDB" id="7304934at2"/>
<dbReference type="Proteomes" id="UP000184514">
    <property type="component" value="Unassembled WGS sequence"/>
</dbReference>
<dbReference type="EMBL" id="MLCB01000101">
    <property type="protein sequence ID" value="OJI94348.1"/>
    <property type="molecule type" value="Genomic_DNA"/>
</dbReference>
<evidence type="ECO:0000313" key="2">
    <source>
        <dbReference type="EMBL" id="OJI94348.1"/>
    </source>
</evidence>
<evidence type="ECO:0008006" key="4">
    <source>
        <dbReference type="Google" id="ProtNLM"/>
    </source>
</evidence>